<sequence>MAEERIELPDLLAEIFQYIPTEWRDKIDDPEGDLSHPGTPWTARRGNNLEKGTQLAHLRLNNIIAYLEDMTHVQKNLRLEFLLLKASVTSGLTSNIFVENFDSLEDIDLTHGSHDVEDRKIYLR</sequence>
<evidence type="ECO:0000313" key="2">
    <source>
        <dbReference type="EMBL" id="MDQ0174367.1"/>
    </source>
</evidence>
<dbReference type="EMBL" id="JAUSTT010000001">
    <property type="protein sequence ID" value="MDQ0174367.1"/>
    <property type="molecule type" value="Genomic_DNA"/>
</dbReference>
<comment type="caution">
    <text evidence="2">The sequence shown here is derived from an EMBL/GenBank/DDBJ whole genome shotgun (WGS) entry which is preliminary data.</text>
</comment>
<accession>A0ABT9WM56</accession>
<evidence type="ECO:0000313" key="3">
    <source>
        <dbReference type="Proteomes" id="UP001223586"/>
    </source>
</evidence>
<organism evidence="2 3">
    <name type="scientific">Bacillus chungangensis</name>
    <dbReference type="NCBI Taxonomy" id="587633"/>
    <lineage>
        <taxon>Bacteria</taxon>
        <taxon>Bacillati</taxon>
        <taxon>Bacillota</taxon>
        <taxon>Bacilli</taxon>
        <taxon>Bacillales</taxon>
        <taxon>Bacillaceae</taxon>
        <taxon>Bacillus</taxon>
    </lineage>
</organism>
<protein>
    <submittedName>
        <fullName evidence="2">Uncharacterized protein</fullName>
    </submittedName>
</protein>
<keyword evidence="3" id="KW-1185">Reference proteome</keyword>
<reference evidence="2 3" key="1">
    <citation type="submission" date="2023-07" db="EMBL/GenBank/DDBJ databases">
        <title>Genomic Encyclopedia of Type Strains, Phase IV (KMG-IV): sequencing the most valuable type-strain genomes for metagenomic binning, comparative biology and taxonomic classification.</title>
        <authorList>
            <person name="Goeker M."/>
        </authorList>
    </citation>
    <scope>NUCLEOTIDE SEQUENCE [LARGE SCALE GENOMIC DNA]</scope>
    <source>
        <strain evidence="2 3">DSM 23837</strain>
    </source>
</reference>
<name>A0ABT9WM56_9BACI</name>
<gene>
    <name evidence="2" type="ORF">J2S08_000198</name>
</gene>
<dbReference type="RefSeq" id="WP_307225776.1">
    <property type="nucleotide sequence ID" value="NZ_JAUSTT010000001.1"/>
</dbReference>
<feature type="region of interest" description="Disordered" evidence="1">
    <location>
        <begin position="27"/>
        <end position="46"/>
    </location>
</feature>
<dbReference type="Proteomes" id="UP001223586">
    <property type="component" value="Unassembled WGS sequence"/>
</dbReference>
<proteinExistence type="predicted"/>
<evidence type="ECO:0000256" key="1">
    <source>
        <dbReference type="SAM" id="MobiDB-lite"/>
    </source>
</evidence>